<organism evidence="2 3">
    <name type="scientific">Phyllobacterium sophorae</name>
    <dbReference type="NCBI Taxonomy" id="1520277"/>
    <lineage>
        <taxon>Bacteria</taxon>
        <taxon>Pseudomonadati</taxon>
        <taxon>Pseudomonadota</taxon>
        <taxon>Alphaproteobacteria</taxon>
        <taxon>Hyphomicrobiales</taxon>
        <taxon>Phyllobacteriaceae</taxon>
        <taxon>Phyllobacterium</taxon>
    </lineage>
</organism>
<dbReference type="Gene3D" id="3.40.190.10">
    <property type="entry name" value="Periplasmic binding protein-like II"/>
    <property type="match status" value="2"/>
</dbReference>
<evidence type="ECO:0000259" key="1">
    <source>
        <dbReference type="Pfam" id="PF09084"/>
    </source>
</evidence>
<dbReference type="Proteomes" id="UP000241764">
    <property type="component" value="Unassembled WGS sequence"/>
</dbReference>
<accession>A0A2P7BFL1</accession>
<dbReference type="PANTHER" id="PTHR30024">
    <property type="entry name" value="ALIPHATIC SULFONATES-BINDING PROTEIN-RELATED"/>
    <property type="match status" value="1"/>
</dbReference>
<dbReference type="AlphaFoldDB" id="A0A2P7BFL1"/>
<dbReference type="OrthoDB" id="7374754at2"/>
<proteinExistence type="predicted"/>
<evidence type="ECO:0000313" key="3">
    <source>
        <dbReference type="Proteomes" id="UP000241764"/>
    </source>
</evidence>
<evidence type="ECO:0000313" key="2">
    <source>
        <dbReference type="EMBL" id="PSH65225.1"/>
    </source>
</evidence>
<dbReference type="SUPFAM" id="SSF53850">
    <property type="entry name" value="Periplasmic binding protein-like II"/>
    <property type="match status" value="1"/>
</dbReference>
<dbReference type="Pfam" id="PF09084">
    <property type="entry name" value="NMT1"/>
    <property type="match status" value="1"/>
</dbReference>
<reference evidence="3" key="1">
    <citation type="submission" date="2017-11" db="EMBL/GenBank/DDBJ databases">
        <authorList>
            <person name="Kuznetsova I."/>
            <person name="Sazanova A."/>
            <person name="Chirak E."/>
            <person name="Safronova V."/>
            <person name="Willems A."/>
        </authorList>
    </citation>
    <scope>NUCLEOTIDE SEQUENCE [LARGE SCALE GENOMIC DNA]</scope>
    <source>
        <strain evidence="3">CCBAU 03422</strain>
    </source>
</reference>
<dbReference type="EMBL" id="PGGM01000003">
    <property type="protein sequence ID" value="PSH65225.1"/>
    <property type="molecule type" value="Genomic_DNA"/>
</dbReference>
<dbReference type="PANTHER" id="PTHR30024:SF42">
    <property type="entry name" value="ALIPHATIC SULFONATES-BINDING PROTEIN-RELATED"/>
    <property type="match status" value="1"/>
</dbReference>
<comment type="caution">
    <text evidence="2">The sequence shown here is derived from an EMBL/GenBank/DDBJ whole genome shotgun (WGS) entry which is preliminary data.</text>
</comment>
<sequence length="280" mass="30640">MKIGVHPSNLHLRLAQVWPNAFASLGPEFVNYPEGRDTARLLNSRAIDFGGTGSTPPITAEVEGLDVIYIAASAPRPANGGIFVLKDSPIRSVGDLENKRVSLIDGSFHTYLLARSLETEGLLLPDVTRVETGAGDALPALLEGRVDAWIAMAPRLEKALERTDIRLIARCGSTIPNRSLFWTLGGQGLSADLRQHIVVELVRIGREVTDDPRRAALRLAENRGADADVDAWEKVVRSRDFSVVPADENIIAEQQEEADTLYRHGHFKTPVRLGQSLQNT</sequence>
<dbReference type="InterPro" id="IPR015168">
    <property type="entry name" value="SsuA/THI5"/>
</dbReference>
<keyword evidence="3" id="KW-1185">Reference proteome</keyword>
<dbReference type="RefSeq" id="WP_106663640.1">
    <property type="nucleotide sequence ID" value="NZ_PGGM01000003.1"/>
</dbReference>
<gene>
    <name evidence="2" type="ORF">CU103_09415</name>
</gene>
<feature type="domain" description="SsuA/THI5-like" evidence="1">
    <location>
        <begin position="30"/>
        <end position="154"/>
    </location>
</feature>
<name>A0A2P7BFL1_9HYPH</name>
<protein>
    <submittedName>
        <fullName evidence="2">ABC transporter</fullName>
    </submittedName>
</protein>